<evidence type="ECO:0000259" key="6">
    <source>
        <dbReference type="Pfam" id="PF04932"/>
    </source>
</evidence>
<sequence length="476" mass="54652">MNTNKLSFSFTSFQKVLVTILLLSIGVLGAIQPIFYVAIVPITLFFVITKLNLCDLLVSIWWTIVIALFFGAYLSMPGLESIYLFRFLLPMHLVVLLLNQDFKISQLSRYRPYFIFLILYLLTSLISLFWADSIPLGFRYCYFVFEICYLFFLCFYHLDSKKQMKYLTQIITIIFMGSLVLGLFEILTGWHMRLSASNVYITTTSKYQPTGILYNTNDFALFLTILYPVVAHYLLHMKKLRTGIMLYAVATLLTSYVIISTYSRIGMLAFGISAVIIFFYRFRKQGLAIIFMMFPVGFLLLILTSFGEKMIAIVHSAFTDKSTSTLARENLYTLLFRIAKESNFLGIGAGNVPKKLNALLLGYNDDDADAYTTGHNFWLETLGNVGFIGLLSCGMIFAWFIYQLLGSGYLKFSPTPLLIWMTFIGASIALSTILEKRFLWFILAMGICMLQERLKEDKHSETNRQNKKTNTNYRGW</sequence>
<feature type="transmembrane region" description="Helical" evidence="5">
    <location>
        <begin position="82"/>
        <end position="98"/>
    </location>
</feature>
<keyword evidence="4 5" id="KW-0472">Membrane</keyword>
<keyword evidence="8" id="KW-1185">Reference proteome</keyword>
<feature type="transmembrane region" description="Helical" evidence="5">
    <location>
        <begin position="20"/>
        <end position="49"/>
    </location>
</feature>
<comment type="caution">
    <text evidence="7">The sequence shown here is derived from an EMBL/GenBank/DDBJ whole genome shotgun (WGS) entry which is preliminary data.</text>
</comment>
<dbReference type="InterPro" id="IPR051533">
    <property type="entry name" value="WaaL-like"/>
</dbReference>
<gene>
    <name evidence="7" type="ORF">DFP96_10691</name>
</gene>
<dbReference type="RefSeq" id="WP_036069451.1">
    <property type="nucleotide sequence ID" value="NZ_JAARQJ010000009.1"/>
</dbReference>
<evidence type="ECO:0000256" key="5">
    <source>
        <dbReference type="SAM" id="Phobius"/>
    </source>
</evidence>
<feature type="transmembrane region" description="Helical" evidence="5">
    <location>
        <begin position="242"/>
        <end position="259"/>
    </location>
</feature>
<keyword evidence="3 5" id="KW-1133">Transmembrane helix</keyword>
<feature type="transmembrane region" description="Helical" evidence="5">
    <location>
        <begin position="385"/>
        <end position="405"/>
    </location>
</feature>
<feature type="transmembrane region" description="Helical" evidence="5">
    <location>
        <begin position="212"/>
        <end position="235"/>
    </location>
</feature>
<evidence type="ECO:0000256" key="1">
    <source>
        <dbReference type="ARBA" id="ARBA00004141"/>
    </source>
</evidence>
<dbReference type="PANTHER" id="PTHR37422:SF13">
    <property type="entry name" value="LIPOPOLYSACCHARIDE BIOSYNTHESIS PROTEIN PA4999-RELATED"/>
    <property type="match status" value="1"/>
</dbReference>
<dbReference type="OrthoDB" id="9255580at2"/>
<feature type="transmembrane region" description="Helical" evidence="5">
    <location>
        <begin position="137"/>
        <end position="158"/>
    </location>
</feature>
<keyword evidence="2 5" id="KW-0812">Transmembrane</keyword>
<dbReference type="GO" id="GO:0016020">
    <property type="term" value="C:membrane"/>
    <property type="evidence" value="ECO:0007669"/>
    <property type="project" value="UniProtKB-SubCell"/>
</dbReference>
<dbReference type="Pfam" id="PF04932">
    <property type="entry name" value="Wzy_C"/>
    <property type="match status" value="1"/>
</dbReference>
<dbReference type="Proteomes" id="UP000295558">
    <property type="component" value="Unassembled WGS sequence"/>
</dbReference>
<name>A0A4R6ZKT0_9LIST</name>
<dbReference type="PANTHER" id="PTHR37422">
    <property type="entry name" value="TEICHURONIC ACID BIOSYNTHESIS PROTEIN TUAE"/>
    <property type="match status" value="1"/>
</dbReference>
<evidence type="ECO:0000256" key="3">
    <source>
        <dbReference type="ARBA" id="ARBA00022989"/>
    </source>
</evidence>
<dbReference type="InterPro" id="IPR007016">
    <property type="entry name" value="O-antigen_ligase-rel_domated"/>
</dbReference>
<proteinExistence type="predicted"/>
<organism evidence="7 8">
    <name type="scientific">Listeria rocourtiae</name>
    <dbReference type="NCBI Taxonomy" id="647910"/>
    <lineage>
        <taxon>Bacteria</taxon>
        <taxon>Bacillati</taxon>
        <taxon>Bacillota</taxon>
        <taxon>Bacilli</taxon>
        <taxon>Bacillales</taxon>
        <taxon>Listeriaceae</taxon>
        <taxon>Listeria</taxon>
    </lineage>
</organism>
<evidence type="ECO:0000313" key="7">
    <source>
        <dbReference type="EMBL" id="TDR52885.1"/>
    </source>
</evidence>
<feature type="transmembrane region" description="Helical" evidence="5">
    <location>
        <begin position="287"/>
        <end position="306"/>
    </location>
</feature>
<protein>
    <submittedName>
        <fullName evidence="7">Teichuronic acid biosynthesis protein TuaE</fullName>
    </submittedName>
</protein>
<feature type="domain" description="O-antigen ligase-related" evidence="6">
    <location>
        <begin position="250"/>
        <end position="391"/>
    </location>
</feature>
<comment type="subcellular location">
    <subcellularLocation>
        <location evidence="1">Membrane</location>
        <topology evidence="1">Multi-pass membrane protein</topology>
    </subcellularLocation>
</comment>
<evidence type="ECO:0000256" key="4">
    <source>
        <dbReference type="ARBA" id="ARBA00023136"/>
    </source>
</evidence>
<accession>A0A4R6ZKT0</accession>
<dbReference type="STRING" id="1265846.PROCOU_02844"/>
<feature type="transmembrane region" description="Helical" evidence="5">
    <location>
        <begin position="110"/>
        <end position="131"/>
    </location>
</feature>
<dbReference type="EMBL" id="SNZK01000006">
    <property type="protein sequence ID" value="TDR52885.1"/>
    <property type="molecule type" value="Genomic_DNA"/>
</dbReference>
<feature type="transmembrane region" description="Helical" evidence="5">
    <location>
        <begin position="56"/>
        <end position="76"/>
    </location>
</feature>
<dbReference type="AlphaFoldDB" id="A0A4R6ZKT0"/>
<feature type="transmembrane region" description="Helical" evidence="5">
    <location>
        <begin position="417"/>
        <end position="433"/>
    </location>
</feature>
<evidence type="ECO:0000313" key="8">
    <source>
        <dbReference type="Proteomes" id="UP000295558"/>
    </source>
</evidence>
<reference evidence="7 8" key="1">
    <citation type="submission" date="2019-03" db="EMBL/GenBank/DDBJ databases">
        <title>Genomic Encyclopedia of Type Strains, Phase III (KMG-III): the genomes of soil and plant-associated and newly described type strains.</title>
        <authorList>
            <person name="Whitman W."/>
        </authorList>
    </citation>
    <scope>NUCLEOTIDE SEQUENCE [LARGE SCALE GENOMIC DNA]</scope>
    <source>
        <strain evidence="7 8">CECT 7972</strain>
    </source>
</reference>
<evidence type="ECO:0000256" key="2">
    <source>
        <dbReference type="ARBA" id="ARBA00022692"/>
    </source>
</evidence>
<feature type="transmembrane region" description="Helical" evidence="5">
    <location>
        <begin position="170"/>
        <end position="192"/>
    </location>
</feature>